<accession>A0A5N5SWX8</accession>
<dbReference type="InterPro" id="IPR015819">
    <property type="entry name" value="Lipid_transp_b-sht_shell"/>
</dbReference>
<dbReference type="AlphaFoldDB" id="A0A5N5SWX8"/>
<dbReference type="SMART" id="SM01169">
    <property type="entry name" value="DUF1943"/>
    <property type="match status" value="1"/>
</dbReference>
<gene>
    <name evidence="2" type="ORF">Anas_01775</name>
</gene>
<dbReference type="EMBL" id="SEYY01019068">
    <property type="protein sequence ID" value="KAB7498711.1"/>
    <property type="molecule type" value="Genomic_DNA"/>
</dbReference>
<feature type="domain" description="Vitellinogen open beta-sheet" evidence="1">
    <location>
        <begin position="4"/>
        <end position="236"/>
    </location>
</feature>
<sequence length="326" mass="36679">MGKSLSKILNLVRSADDEEHKNINGRNPSDWRCVKSLPRFQSMFSSSDEPQANIYLRTFKNLYQYVPINADVISKVAGEDAENVLRKLLSGVQVHATKYLQPINIEFFLPTEIGLPLKGEVSMPTVNLGEADVKLVAPGLQNPTLKDLLKHDNLSLRFKSNYKYSSKLFVKTETLSPWNLKVAKAIVSNYEEMNLPFYGDLSLIRSNEVKNVSLSVSPHIQQKFTVFHQHNVPFTKIAKVVPSSDFTPHYKVVGVEKDGKAGFEGSKTARPELFRYLFRTELLRRCSLSIYYSILIGLSQETGAARKASDLSSYKTVAIFPQLGSK</sequence>
<keyword evidence="3" id="KW-1185">Reference proteome</keyword>
<dbReference type="GO" id="GO:0005319">
    <property type="term" value="F:lipid transporter activity"/>
    <property type="evidence" value="ECO:0007669"/>
    <property type="project" value="InterPro"/>
</dbReference>
<proteinExistence type="predicted"/>
<evidence type="ECO:0000259" key="1">
    <source>
        <dbReference type="SMART" id="SM01169"/>
    </source>
</evidence>
<reference evidence="2 3" key="1">
    <citation type="journal article" date="2019" name="PLoS Biol.">
        <title>Sex chromosomes control vertical transmission of feminizing Wolbachia symbionts in an isopod.</title>
        <authorList>
            <person name="Becking T."/>
            <person name="Chebbi M.A."/>
            <person name="Giraud I."/>
            <person name="Moumen B."/>
            <person name="Laverre T."/>
            <person name="Caubet Y."/>
            <person name="Peccoud J."/>
            <person name="Gilbert C."/>
            <person name="Cordaux R."/>
        </authorList>
    </citation>
    <scope>NUCLEOTIDE SEQUENCE [LARGE SCALE GENOMIC DNA]</scope>
    <source>
        <strain evidence="2">ANa2</strain>
        <tissue evidence="2">Whole body excluding digestive tract and cuticle</tissue>
    </source>
</reference>
<comment type="caution">
    <text evidence="2">The sequence shown here is derived from an EMBL/GenBank/DDBJ whole genome shotgun (WGS) entry which is preliminary data.</text>
</comment>
<evidence type="ECO:0000313" key="3">
    <source>
        <dbReference type="Proteomes" id="UP000326759"/>
    </source>
</evidence>
<dbReference type="SUPFAM" id="SSF56968">
    <property type="entry name" value="Lipovitellin-phosvitin complex, beta-sheet shell regions"/>
    <property type="match status" value="1"/>
</dbReference>
<dbReference type="Pfam" id="PF09172">
    <property type="entry name" value="Vit_open_b-sht"/>
    <property type="match status" value="1"/>
</dbReference>
<dbReference type="Gene3D" id="2.20.80.10">
    <property type="entry name" value="Lipovitellin-phosvitin complex, chain A, domain 4"/>
    <property type="match status" value="1"/>
</dbReference>
<dbReference type="OrthoDB" id="6394450at2759"/>
<dbReference type="InterPro" id="IPR015255">
    <property type="entry name" value="Vitellinogen_open_b-sht"/>
</dbReference>
<name>A0A5N5SWX8_9CRUS</name>
<protein>
    <recommendedName>
        <fullName evidence="1">Vitellinogen open beta-sheet domain-containing protein</fullName>
    </recommendedName>
</protein>
<organism evidence="2 3">
    <name type="scientific">Armadillidium nasatum</name>
    <dbReference type="NCBI Taxonomy" id="96803"/>
    <lineage>
        <taxon>Eukaryota</taxon>
        <taxon>Metazoa</taxon>
        <taxon>Ecdysozoa</taxon>
        <taxon>Arthropoda</taxon>
        <taxon>Crustacea</taxon>
        <taxon>Multicrustacea</taxon>
        <taxon>Malacostraca</taxon>
        <taxon>Eumalacostraca</taxon>
        <taxon>Peracarida</taxon>
        <taxon>Isopoda</taxon>
        <taxon>Oniscidea</taxon>
        <taxon>Crinocheta</taxon>
        <taxon>Armadillidiidae</taxon>
        <taxon>Armadillidium</taxon>
    </lineage>
</organism>
<evidence type="ECO:0000313" key="2">
    <source>
        <dbReference type="EMBL" id="KAB7498711.1"/>
    </source>
</evidence>
<dbReference type="Proteomes" id="UP000326759">
    <property type="component" value="Unassembled WGS sequence"/>
</dbReference>